<dbReference type="GO" id="GO:0005886">
    <property type="term" value="C:plasma membrane"/>
    <property type="evidence" value="ECO:0007669"/>
    <property type="project" value="TreeGrafter"/>
</dbReference>
<feature type="transmembrane region" description="Helical" evidence="1">
    <location>
        <begin position="101"/>
        <end position="119"/>
    </location>
</feature>
<dbReference type="Pfam" id="PF04247">
    <property type="entry name" value="SirB"/>
    <property type="match status" value="1"/>
</dbReference>
<reference evidence="2 3" key="1">
    <citation type="submission" date="2018-02" db="EMBL/GenBank/DDBJ databases">
        <title>novel marine gammaproteobacteria from coastal saline agro ecosystem.</title>
        <authorList>
            <person name="Krishnan R."/>
            <person name="Ramesh Kumar N."/>
        </authorList>
    </citation>
    <scope>NUCLEOTIDE SEQUENCE [LARGE SCALE GENOMIC DNA]</scope>
    <source>
        <strain evidence="2 3">228</strain>
    </source>
</reference>
<proteinExistence type="predicted"/>
<dbReference type="AlphaFoldDB" id="A0A2S5KXB8"/>
<sequence>MYIAFKHSHMLFAFLSIFLFTLRGMWMLRRSPMLEKKWIRILPHIIDTLLLVTAIGLIVQLGVYPFQSGAGWLTAKLLGLIAYIVLGTVALKRGKTYASRVIALFACWLILAYIVSVALSKSPLPWS</sequence>
<evidence type="ECO:0000313" key="3">
    <source>
        <dbReference type="Proteomes" id="UP000238196"/>
    </source>
</evidence>
<gene>
    <name evidence="2" type="ORF">C4K68_01630</name>
</gene>
<keyword evidence="1" id="KW-1133">Transmembrane helix</keyword>
<dbReference type="Proteomes" id="UP000238196">
    <property type="component" value="Unassembled WGS sequence"/>
</dbReference>
<keyword evidence="1" id="KW-0472">Membrane</keyword>
<dbReference type="PIRSF" id="PIRSF005610">
    <property type="entry name" value="SirB"/>
    <property type="match status" value="1"/>
</dbReference>
<feature type="transmembrane region" description="Helical" evidence="1">
    <location>
        <begin position="41"/>
        <end position="63"/>
    </location>
</feature>
<dbReference type="InterPro" id="IPR007360">
    <property type="entry name" value="SirB"/>
</dbReference>
<protein>
    <submittedName>
        <fullName evidence="2">Regulator SirB</fullName>
    </submittedName>
</protein>
<dbReference type="PANTHER" id="PTHR39594">
    <property type="entry name" value="PROTEIN YCHQ"/>
    <property type="match status" value="1"/>
</dbReference>
<evidence type="ECO:0000256" key="1">
    <source>
        <dbReference type="SAM" id="Phobius"/>
    </source>
</evidence>
<comment type="caution">
    <text evidence="2">The sequence shown here is derived from an EMBL/GenBank/DDBJ whole genome shotgun (WGS) entry which is preliminary data.</text>
</comment>
<evidence type="ECO:0000313" key="2">
    <source>
        <dbReference type="EMBL" id="PPC79149.1"/>
    </source>
</evidence>
<keyword evidence="1" id="KW-0812">Transmembrane</keyword>
<feature type="transmembrane region" description="Helical" evidence="1">
    <location>
        <begin position="12"/>
        <end position="29"/>
    </location>
</feature>
<dbReference type="PANTHER" id="PTHR39594:SF1">
    <property type="entry name" value="PROTEIN YCHQ"/>
    <property type="match status" value="1"/>
</dbReference>
<dbReference type="EMBL" id="PRLP01000005">
    <property type="protein sequence ID" value="PPC79149.1"/>
    <property type="molecule type" value="Genomic_DNA"/>
</dbReference>
<organism evidence="2 3">
    <name type="scientific">Proteobacteria bacterium 228</name>
    <dbReference type="NCBI Taxonomy" id="2083153"/>
    <lineage>
        <taxon>Bacteria</taxon>
        <taxon>Pseudomonadati</taxon>
        <taxon>Pseudomonadota</taxon>
    </lineage>
</organism>
<accession>A0A2S5KXB8</accession>
<dbReference type="OrthoDB" id="5295586at2"/>
<feature type="transmembrane region" description="Helical" evidence="1">
    <location>
        <begin position="69"/>
        <end position="89"/>
    </location>
</feature>
<name>A0A2S5KXB8_9PROT</name>